<dbReference type="GO" id="GO:0000032">
    <property type="term" value="P:cell wall mannoprotein biosynthetic process"/>
    <property type="evidence" value="ECO:0007669"/>
    <property type="project" value="TreeGrafter"/>
</dbReference>
<dbReference type="KEGG" id="yli:2907625"/>
<dbReference type="GO" id="GO:0018279">
    <property type="term" value="P:protein N-linked glycosylation via asparagine"/>
    <property type="evidence" value="ECO:0007669"/>
    <property type="project" value="EnsemblFungi"/>
</dbReference>
<sequence>MRSARRYLLVLLPVVALLYVLSTYFRGTPVEKPVARNMAGNHIVKYNMNKLQASSQAASHSEKVLILTPLARFYDEYWENLVALSYPHDLIELGFIVPRSKEGQQALEKLDRAVAKTQKGKDKFSKVTILRQEAEDALASHSEKDRHAMSVQKARRSAMSLARNSLFLSTIGPDTAWILWLDSDVVETPHTLIQDMTKHDKDVLVANCYQRYTNDQGKPDVRPYDYNSWVESQQGIKMAESMSPDDIILEGYGEMATYRLLMAKIYNADGDIHEEIALDGVGGTALLVKSEVHRDGAMFPPFPFYNLIETEGFAKMAKRLGYKPYGLPNYLVYHYNE</sequence>
<reference evidence="9 11" key="2">
    <citation type="submission" date="2018-07" db="EMBL/GenBank/DDBJ databases">
        <title>Draft Genome Assemblies for Five Robust Yarrowia lipolytica Strains Exhibiting High Lipid Production and Pentose Sugar Utilization and Sugar Alcohol Secretion from Undetoxified Lignocellulosic Biomass Hydrolysates.</title>
        <authorList>
            <consortium name="DOE Joint Genome Institute"/>
            <person name="Walker C."/>
            <person name="Ryu S."/>
            <person name="Na H."/>
            <person name="Zane M."/>
            <person name="LaButti K."/>
            <person name="Lipzen A."/>
            <person name="Haridas S."/>
            <person name="Barry K."/>
            <person name="Grigoriev I.V."/>
            <person name="Quarterman J."/>
            <person name="Slininger P."/>
            <person name="Dien B."/>
            <person name="Trinh C.T."/>
        </authorList>
    </citation>
    <scope>NUCLEOTIDE SEQUENCE [LARGE SCALE GENOMIC DNA]</scope>
    <source>
        <strain evidence="9 11">YB392</strain>
    </source>
</reference>
<dbReference type="EMBL" id="KZ858979">
    <property type="protein sequence ID" value="RDW26501.1"/>
    <property type="molecule type" value="Genomic_DNA"/>
</dbReference>
<dbReference type="VEuPathDB" id="FungiDB:YALI1_B16477g"/>
<dbReference type="InterPro" id="IPR029044">
    <property type="entry name" value="Nucleotide-diphossugar_trans"/>
</dbReference>
<dbReference type="PANTHER" id="PTHR43083:SF6">
    <property type="entry name" value="MANNAN POLYMERASE COMPLEXES SUBUNIT MNN9"/>
    <property type="match status" value="1"/>
</dbReference>
<keyword evidence="6" id="KW-0472">Membrane</keyword>
<name>A0A1D8N7K2_YARLL</name>
<comment type="similarity">
    <text evidence="7">Belongs to the ANP1/MMN9/VAN1 family.</text>
</comment>
<dbReference type="GeneID" id="2907625"/>
<dbReference type="InterPro" id="IPR052086">
    <property type="entry name" value="Mannan_Polymerase_Subunit"/>
</dbReference>
<dbReference type="AlphaFoldDB" id="A0A1D8N7K2"/>
<evidence type="ECO:0000256" key="1">
    <source>
        <dbReference type="ARBA" id="ARBA00004323"/>
    </source>
</evidence>
<dbReference type="OrthoDB" id="2405412at2759"/>
<evidence type="ECO:0000313" key="9">
    <source>
        <dbReference type="EMBL" id="RDW26501.1"/>
    </source>
</evidence>
<evidence type="ECO:0000256" key="5">
    <source>
        <dbReference type="ARBA" id="ARBA00023034"/>
    </source>
</evidence>
<protein>
    <submittedName>
        <fullName evidence="9">Anp1-domain-containing protein</fullName>
    </submittedName>
</protein>
<evidence type="ECO:0000313" key="8">
    <source>
        <dbReference type="EMBL" id="AOW01602.1"/>
    </source>
</evidence>
<dbReference type="Proteomes" id="UP000256601">
    <property type="component" value="Unassembled WGS sequence"/>
</dbReference>
<evidence type="ECO:0000256" key="4">
    <source>
        <dbReference type="ARBA" id="ARBA00022989"/>
    </source>
</evidence>
<dbReference type="GO" id="GO:0000009">
    <property type="term" value="F:alpha-1,6-mannosyltransferase activity"/>
    <property type="evidence" value="ECO:0007669"/>
    <property type="project" value="TreeGrafter"/>
</dbReference>
<keyword evidence="3" id="KW-0735">Signal-anchor</keyword>
<dbReference type="GO" id="GO:0140497">
    <property type="term" value="C:mannan polymerase II complex"/>
    <property type="evidence" value="ECO:0007669"/>
    <property type="project" value="EnsemblFungi"/>
</dbReference>
<keyword evidence="2" id="KW-0812">Transmembrane</keyword>
<comment type="subcellular location">
    <subcellularLocation>
        <location evidence="1">Golgi apparatus membrane</location>
        <topology evidence="1">Single-pass type II membrane protein</topology>
    </subcellularLocation>
</comment>
<accession>A0A1D8N7K2</accession>
<dbReference type="EMBL" id="CP017554">
    <property type="protein sequence ID" value="AOW01602.1"/>
    <property type="molecule type" value="Genomic_DNA"/>
</dbReference>
<keyword evidence="5" id="KW-0333">Golgi apparatus</keyword>
<reference evidence="8 10" key="1">
    <citation type="journal article" date="2016" name="PLoS ONE">
        <title>Sequence Assembly of Yarrowia lipolytica Strain W29/CLIB89 Shows Transposable Element Diversity.</title>
        <authorList>
            <person name="Magnan C."/>
            <person name="Yu J."/>
            <person name="Chang I."/>
            <person name="Jahn E."/>
            <person name="Kanomata Y."/>
            <person name="Wu J."/>
            <person name="Zeller M."/>
            <person name="Oakes M."/>
            <person name="Baldi P."/>
            <person name="Sandmeyer S."/>
        </authorList>
    </citation>
    <scope>NUCLEOTIDE SEQUENCE [LARGE SCALE GENOMIC DNA]</scope>
    <source>
        <strain evidence="8">CLIB89</strain>
        <strain evidence="10">CLIB89(W29)</strain>
    </source>
</reference>
<organism evidence="8 10">
    <name type="scientific">Yarrowia lipolytica</name>
    <name type="common">Candida lipolytica</name>
    <dbReference type="NCBI Taxonomy" id="4952"/>
    <lineage>
        <taxon>Eukaryota</taxon>
        <taxon>Fungi</taxon>
        <taxon>Dikarya</taxon>
        <taxon>Ascomycota</taxon>
        <taxon>Saccharomycotina</taxon>
        <taxon>Dipodascomycetes</taxon>
        <taxon>Dipodascales</taxon>
        <taxon>Dipodascales incertae sedis</taxon>
        <taxon>Yarrowia</taxon>
    </lineage>
</organism>
<keyword evidence="4" id="KW-1133">Transmembrane helix</keyword>
<evidence type="ECO:0000313" key="10">
    <source>
        <dbReference type="Proteomes" id="UP000182444"/>
    </source>
</evidence>
<evidence type="ECO:0000256" key="6">
    <source>
        <dbReference type="ARBA" id="ARBA00023136"/>
    </source>
</evidence>
<gene>
    <name evidence="9" type="ORF">B0I71DRAFT_130769</name>
    <name evidence="8" type="ORF">YALI1_B16477g</name>
</gene>
<dbReference type="RefSeq" id="XP_500804.1">
    <property type="nucleotide sequence ID" value="XM_500804.1"/>
</dbReference>
<proteinExistence type="inferred from homology"/>
<dbReference type="PANTHER" id="PTHR43083">
    <property type="entry name" value="MANNAN POLYMERASE II"/>
    <property type="match status" value="1"/>
</dbReference>
<dbReference type="Proteomes" id="UP000182444">
    <property type="component" value="Chromosome 1B"/>
</dbReference>
<evidence type="ECO:0000313" key="11">
    <source>
        <dbReference type="Proteomes" id="UP000256601"/>
    </source>
</evidence>
<dbReference type="OMA" id="IPKTREG"/>
<evidence type="ECO:0000256" key="3">
    <source>
        <dbReference type="ARBA" id="ARBA00022968"/>
    </source>
</evidence>
<dbReference type="eggNOG" id="ENOG502QRPX">
    <property type="taxonomic scope" value="Eukaryota"/>
</dbReference>
<dbReference type="Gene3D" id="3.90.550.10">
    <property type="entry name" value="Spore Coat Polysaccharide Biosynthesis Protein SpsA, Chain A"/>
    <property type="match status" value="1"/>
</dbReference>
<evidence type="ECO:0000256" key="2">
    <source>
        <dbReference type="ARBA" id="ARBA00022692"/>
    </source>
</evidence>
<evidence type="ECO:0000256" key="7">
    <source>
        <dbReference type="ARBA" id="ARBA00037964"/>
    </source>
</evidence>
<dbReference type="VEuPathDB" id="FungiDB:YALI0_B12518g"/>
<dbReference type="FunFam" id="3.90.550.10:FF:000017">
    <property type="entry name" value="Mannan polymerase II complex ANP1 subunit"/>
    <property type="match status" value="1"/>
</dbReference>
<dbReference type="Pfam" id="PF03452">
    <property type="entry name" value="Anp1"/>
    <property type="match status" value="1"/>
</dbReference>
<dbReference type="SUPFAM" id="SSF53448">
    <property type="entry name" value="Nucleotide-diphospho-sugar transferases"/>
    <property type="match status" value="1"/>
</dbReference>